<reference evidence="20 21" key="1">
    <citation type="journal article" date="2023" name="bioRxiv">
        <title>Conserved and derived expression patterns and positive selection on dental genes reveal complex evolutionary context of ever-growing rodent molars.</title>
        <authorList>
            <person name="Calamari Z.T."/>
            <person name="Song A."/>
            <person name="Cohen E."/>
            <person name="Akter M."/>
            <person name="Roy R.D."/>
            <person name="Hallikas O."/>
            <person name="Christensen M.M."/>
            <person name="Li P."/>
            <person name="Marangoni P."/>
            <person name="Jernvall J."/>
            <person name="Klein O.D."/>
        </authorList>
    </citation>
    <scope>NUCLEOTIDE SEQUENCE [LARGE SCALE GENOMIC DNA]</scope>
    <source>
        <strain evidence="20">V071</strain>
    </source>
</reference>
<dbReference type="PROSITE" id="PS00010">
    <property type="entry name" value="ASX_HYDROXYL"/>
    <property type="match status" value="3"/>
</dbReference>
<dbReference type="FunFam" id="2.10.25.10:FF:000239">
    <property type="entry name" value="Sushi, nidogen and EGF-like domain-containing protein 1"/>
    <property type="match status" value="1"/>
</dbReference>
<feature type="disulfide bond" evidence="15">
    <location>
        <begin position="699"/>
        <end position="708"/>
    </location>
</feature>
<feature type="disulfide bond" evidence="15">
    <location>
        <begin position="1171"/>
        <end position="1180"/>
    </location>
</feature>
<dbReference type="InterPro" id="IPR018097">
    <property type="entry name" value="EGF_Ca-bd_CS"/>
</dbReference>
<evidence type="ECO:0000259" key="17">
    <source>
        <dbReference type="PROSITE" id="PS50026"/>
    </source>
</evidence>
<feature type="disulfide bond" evidence="15">
    <location>
        <begin position="737"/>
        <end position="746"/>
    </location>
</feature>
<evidence type="ECO:0000256" key="12">
    <source>
        <dbReference type="ARBA" id="ARBA00023157"/>
    </source>
</evidence>
<dbReference type="AlphaFoldDB" id="A0AAW0HVG9"/>
<dbReference type="InterPro" id="IPR036116">
    <property type="entry name" value="FN3_sf"/>
</dbReference>
<feature type="disulfide bond" evidence="15">
    <location>
        <begin position="577"/>
        <end position="586"/>
    </location>
</feature>
<keyword evidence="10" id="KW-0221">Differentiation</keyword>
<name>A0AAW0HVG9_MYOGA</name>
<keyword evidence="21" id="KW-1185">Reference proteome</keyword>
<feature type="domain" description="Fibronectin type-III" evidence="18">
    <location>
        <begin position="944"/>
        <end position="1038"/>
    </location>
</feature>
<feature type="disulfide bond" evidence="15">
    <location>
        <begin position="231"/>
        <end position="240"/>
    </location>
</feature>
<dbReference type="FunFam" id="2.10.25.10:FF:000540">
    <property type="entry name" value="Sushi, nidogen and EGF-like domain-containing protein 1"/>
    <property type="match status" value="1"/>
</dbReference>
<feature type="domain" description="EGF-like" evidence="17">
    <location>
        <begin position="281"/>
        <end position="317"/>
    </location>
</feature>
<evidence type="ECO:0000256" key="1">
    <source>
        <dbReference type="ARBA" id="ARBA00004498"/>
    </source>
</evidence>
<dbReference type="FunFam" id="2.10.25.10:FF:000360">
    <property type="entry name" value="Sushi, nidogen and EGF like domains 1"/>
    <property type="match status" value="1"/>
</dbReference>
<feature type="disulfide bond" evidence="15">
    <location>
        <begin position="269"/>
        <end position="278"/>
    </location>
</feature>
<feature type="disulfide bond" evidence="15">
    <location>
        <begin position="499"/>
        <end position="508"/>
    </location>
</feature>
<keyword evidence="6" id="KW-0597">Phosphoprotein</keyword>
<dbReference type="GO" id="GO:0048495">
    <property type="term" value="F:Roundabout binding"/>
    <property type="evidence" value="ECO:0007669"/>
    <property type="project" value="TreeGrafter"/>
</dbReference>
<dbReference type="PROSITE" id="PS51220">
    <property type="entry name" value="NIDO"/>
    <property type="match status" value="1"/>
</dbReference>
<evidence type="ECO:0000256" key="6">
    <source>
        <dbReference type="ARBA" id="ARBA00022553"/>
    </source>
</evidence>
<comment type="caution">
    <text evidence="20">The sequence shown here is derived from an EMBL/GenBank/DDBJ whole genome shotgun (WGS) entry which is preliminary data.</text>
</comment>
<feature type="disulfide bond" evidence="15">
    <location>
        <begin position="387"/>
        <end position="396"/>
    </location>
</feature>
<evidence type="ECO:0000256" key="9">
    <source>
        <dbReference type="ARBA" id="ARBA00022737"/>
    </source>
</evidence>
<dbReference type="FunFam" id="2.60.40.10:FF:000870">
    <property type="entry name" value="sushi, nidogen and EGF-like domain-containing protein 1 isoform X3"/>
    <property type="match status" value="1"/>
</dbReference>
<dbReference type="Pfam" id="PF12661">
    <property type="entry name" value="hEGF"/>
    <property type="match status" value="1"/>
</dbReference>
<dbReference type="GO" id="GO:0008201">
    <property type="term" value="F:heparin binding"/>
    <property type="evidence" value="ECO:0007669"/>
    <property type="project" value="TreeGrafter"/>
</dbReference>
<evidence type="ECO:0000256" key="5">
    <source>
        <dbReference type="ARBA" id="ARBA00022536"/>
    </source>
</evidence>
<sequence length="1196" mass="128536">MLGVNNNGIISFLKEVSQFTPVAFPIAKDRCVVAAFWADVDNRRAGDVYYREATDPAVLRRATEDIRRYFPELPDFSATWVFVATWYRVTFFGGSSSSPVNTFQIVLITDGRFSFTIFNYEAILWTTGTHASSGGDADGLGGIAAQAGFNAGDGHRYFNIPGSRTADMAEVETTTNVGVPGRWAFRIDDAQVRVGGCGHTTSVCLALRPCLNGGKCIDDCVTGNPSYTCSCLAGFTGRRCHLDVNECASHPCQNGGTCTHGVNSFSCQCPVGFKGLTCESAQSPCDNKVCQNGGQCQAESSSATCVCQAGYTGATCETDVDECSSDPCLNGGSCVDLVGNYSCVCVEPFEGPRCETGSYPVPSPCLSNPCQNGGTCVDADPGYVCECPEGFMGLDCTERIPNDCECRNGGRCLGANTTLCQCPPGFFGLLCEFEVTATPCNMNTQCPDGGYCMEYGGSYLCVCHTDHNISHSLPSPCDSDPCFNGGSCDAHDDSYTCECPRGFHGRHCEKARPHLCSSGPCRNGGTCKETGNEYHCTCPYRFTGRHCEIGKPDSCASGPCHNGGTCFHYIGKYKCDCPPGFSGRHCEIEVDCGRPEEVKHATMRFNGTHVGSVALYTCDRGFSLSALGHIRVCQPQECPCPQSDHEQTEQQLQTHNCRVPPCSSGQPFGCSPEVDACASSPCQHGGRCEDGGGAYLCVCPEGFFGYHCETVSDPCFSSPCGGRGYCLASNGSHSCTCKVGYTGKDCTKALRVERVEESGVSISWSPPEGTMARQVLDGYAVTYASSDGSSRRTDFVDRSRSSHQLRALAAGRAYNISVFSVKRNTNNKNDISRPAALLTRTRPRPVEDFEVTNISANAISVQWALHRIQHATVSRVRVSILYPEASVAQSTEVDRSVDRLTFGDLLPGRRYTVRLTTLSGPGGAEHPTESLASAPLNVWTRPLPPANLTASRVTDTSAHMVWDAPAPGISLEAYVINVTTSQSTKSRYIPNGKLVSYTVRDLLPGRRYQLSVTAVQSTEQGQLHSEPAHLYIITSSRDGTDRRWHQGGHHLRMLRNRPAPVRLPELRLLNDHSAPETPTQAPRFSELVDGRARVSARFGGLPSKSVTVRSQPTTPVPLKNTEEAPEQVRLALQLSKNSSKDPESAPGSCSEDACQNGGTCVPGANAHSCDCRPGFKGRHCELGESELATASGQLSP</sequence>
<feature type="domain" description="EGF-like" evidence="17">
    <location>
        <begin position="512"/>
        <end position="548"/>
    </location>
</feature>
<dbReference type="SUPFAM" id="SSF49265">
    <property type="entry name" value="Fibronectin type III"/>
    <property type="match status" value="2"/>
</dbReference>
<dbReference type="SMART" id="SM00060">
    <property type="entry name" value="FN3"/>
    <property type="match status" value="3"/>
</dbReference>
<dbReference type="PROSITE" id="PS01186">
    <property type="entry name" value="EGF_2"/>
    <property type="match status" value="11"/>
</dbReference>
<dbReference type="GO" id="GO:0031012">
    <property type="term" value="C:extracellular matrix"/>
    <property type="evidence" value="ECO:0007669"/>
    <property type="project" value="UniProtKB-ARBA"/>
</dbReference>
<dbReference type="FunFam" id="2.10.25.10:FF:000457">
    <property type="entry name" value="Sushi, nidogen and EGF like domains 1"/>
    <property type="match status" value="1"/>
</dbReference>
<keyword evidence="8" id="KW-0732">Signal</keyword>
<dbReference type="GO" id="GO:0007160">
    <property type="term" value="P:cell-matrix adhesion"/>
    <property type="evidence" value="ECO:0007669"/>
    <property type="project" value="InterPro"/>
</dbReference>
<dbReference type="InterPro" id="IPR009030">
    <property type="entry name" value="Growth_fac_rcpt_cys_sf"/>
</dbReference>
<keyword evidence="2" id="KW-0217">Developmental protein</keyword>
<feature type="disulfide bond" evidence="15">
    <location>
        <begin position="538"/>
        <end position="547"/>
    </location>
</feature>
<dbReference type="Gene3D" id="2.60.40.10">
    <property type="entry name" value="Immunoglobulins"/>
    <property type="match status" value="3"/>
</dbReference>
<keyword evidence="12 15" id="KW-1015">Disulfide bond</keyword>
<dbReference type="FunFam" id="2.10.25.10:FF:000283">
    <property type="entry name" value="sushi, nidogen and EGF-like domain-containing protein 1 isoform X2"/>
    <property type="match status" value="1"/>
</dbReference>
<evidence type="ECO:0000256" key="8">
    <source>
        <dbReference type="ARBA" id="ARBA00022729"/>
    </source>
</evidence>
<dbReference type="PROSITE" id="PS50026">
    <property type="entry name" value="EGF_3"/>
    <property type="match status" value="12"/>
</dbReference>
<feature type="domain" description="EGF-like" evidence="17">
    <location>
        <begin position="243"/>
        <end position="279"/>
    </location>
</feature>
<feature type="disulfide bond" evidence="15">
    <location>
        <begin position="422"/>
        <end position="431"/>
    </location>
</feature>
<dbReference type="PANTHER" id="PTHR45836">
    <property type="entry name" value="SLIT HOMOLOG"/>
    <property type="match status" value="1"/>
</dbReference>
<evidence type="ECO:0000256" key="11">
    <source>
        <dbReference type="ARBA" id="ARBA00022837"/>
    </source>
</evidence>
<accession>A0AAW0HVG9</accession>
<feature type="domain" description="EGF-like" evidence="17">
    <location>
        <begin position="400"/>
        <end position="432"/>
    </location>
</feature>
<dbReference type="InterPro" id="IPR000742">
    <property type="entry name" value="EGF"/>
</dbReference>
<dbReference type="InterPro" id="IPR000152">
    <property type="entry name" value="EGF-type_Asp/Asn_hydroxyl_site"/>
</dbReference>
<comment type="subcellular location">
    <subcellularLocation>
        <location evidence="1">Secreted</location>
        <location evidence="1">Extracellular space</location>
        <location evidence="1">Extracellular matrix</location>
    </subcellularLocation>
</comment>
<dbReference type="GO" id="GO:0005509">
    <property type="term" value="F:calcium ion binding"/>
    <property type="evidence" value="ECO:0007669"/>
    <property type="project" value="InterPro"/>
</dbReference>
<dbReference type="InterPro" id="IPR013783">
    <property type="entry name" value="Ig-like_fold"/>
</dbReference>
<dbReference type="FunFam" id="2.60.40.10:FF:000618">
    <property type="entry name" value="sushi, nidogen and EGF-like domain-containing protein 1 isoform X2"/>
    <property type="match status" value="1"/>
</dbReference>
<dbReference type="InterPro" id="IPR003961">
    <property type="entry name" value="FN3_dom"/>
</dbReference>
<keyword evidence="4" id="KW-0272">Extracellular matrix</keyword>
<dbReference type="FunFam" id="2.10.25.10:FF:000296">
    <property type="entry name" value="Sushi, nidogen and EGF like domains 1"/>
    <property type="match status" value="1"/>
</dbReference>
<dbReference type="CDD" id="cd00054">
    <property type="entry name" value="EGF_CA"/>
    <property type="match status" value="10"/>
</dbReference>
<dbReference type="FunFam" id="2.10.25.10:FF:000251">
    <property type="entry name" value="sushi, nidogen and EGF-like domain-containing protein 1"/>
    <property type="match status" value="1"/>
</dbReference>
<evidence type="ECO:0000256" key="10">
    <source>
        <dbReference type="ARBA" id="ARBA00022782"/>
    </source>
</evidence>
<evidence type="ECO:0000256" key="2">
    <source>
        <dbReference type="ARBA" id="ARBA00022473"/>
    </source>
</evidence>
<evidence type="ECO:0000313" key="21">
    <source>
        <dbReference type="Proteomes" id="UP001488838"/>
    </source>
</evidence>
<feature type="domain" description="NIDO" evidence="19">
    <location>
        <begin position="35"/>
        <end position="190"/>
    </location>
</feature>
<evidence type="ECO:0000259" key="19">
    <source>
        <dbReference type="PROSITE" id="PS51220"/>
    </source>
</evidence>
<protein>
    <recommendedName>
        <fullName evidence="14">Sushi, nidogen and EGF-like domain-containing protein 1</fullName>
    </recommendedName>
</protein>
<evidence type="ECO:0000256" key="4">
    <source>
        <dbReference type="ARBA" id="ARBA00022530"/>
    </source>
</evidence>
<dbReference type="FunFam" id="2.10.25.10:FF:000213">
    <property type="entry name" value="sushi, nidogen and EGF-like domain-containing protein 1"/>
    <property type="match status" value="1"/>
</dbReference>
<dbReference type="FunFam" id="2.10.25.10:FF:000057">
    <property type="entry name" value="protocadherin Fat 1 isoform X2"/>
    <property type="match status" value="1"/>
</dbReference>
<dbReference type="Pfam" id="PF00041">
    <property type="entry name" value="fn3"/>
    <property type="match status" value="3"/>
</dbReference>
<evidence type="ECO:0000256" key="15">
    <source>
        <dbReference type="PROSITE-ProRule" id="PRU00076"/>
    </source>
</evidence>
<dbReference type="FunFam" id="2.10.25.10:FF:000006">
    <property type="entry name" value="Versican core protein-like isoform 1"/>
    <property type="match status" value="1"/>
</dbReference>
<evidence type="ECO:0000256" key="7">
    <source>
        <dbReference type="ARBA" id="ARBA00022659"/>
    </source>
</evidence>
<feature type="domain" description="EGF-like" evidence="17">
    <location>
        <begin position="200"/>
        <end position="241"/>
    </location>
</feature>
<feature type="compositionally biased region" description="Polar residues" evidence="16">
    <location>
        <begin position="1104"/>
        <end position="1113"/>
    </location>
</feature>
<organism evidence="20 21">
    <name type="scientific">Myodes glareolus</name>
    <name type="common">Bank vole</name>
    <name type="synonym">Clethrionomys glareolus</name>
    <dbReference type="NCBI Taxonomy" id="447135"/>
    <lineage>
        <taxon>Eukaryota</taxon>
        <taxon>Metazoa</taxon>
        <taxon>Chordata</taxon>
        <taxon>Craniata</taxon>
        <taxon>Vertebrata</taxon>
        <taxon>Euteleostomi</taxon>
        <taxon>Mammalia</taxon>
        <taxon>Eutheria</taxon>
        <taxon>Euarchontoglires</taxon>
        <taxon>Glires</taxon>
        <taxon>Rodentia</taxon>
        <taxon>Myomorpha</taxon>
        <taxon>Muroidea</taxon>
        <taxon>Cricetidae</taxon>
        <taxon>Arvicolinae</taxon>
        <taxon>Myodes</taxon>
    </lineage>
</organism>
<dbReference type="CDD" id="cd00063">
    <property type="entry name" value="FN3"/>
    <property type="match status" value="3"/>
</dbReference>
<evidence type="ECO:0000256" key="3">
    <source>
        <dbReference type="ARBA" id="ARBA00022525"/>
    </source>
</evidence>
<dbReference type="InterPro" id="IPR001881">
    <property type="entry name" value="EGF-like_Ca-bd_dom"/>
</dbReference>
<dbReference type="FunFam" id="2.10.25.10:FF:000373">
    <property type="entry name" value="sushi, nidogen and EGF-like domain-containing protein 1"/>
    <property type="match status" value="1"/>
</dbReference>
<dbReference type="SMART" id="SM00181">
    <property type="entry name" value="EGF"/>
    <property type="match status" value="12"/>
</dbReference>
<dbReference type="SUPFAM" id="SSF57535">
    <property type="entry name" value="Complement control module/SCR domain"/>
    <property type="match status" value="1"/>
</dbReference>
<feature type="domain" description="EGF-like" evidence="17">
    <location>
        <begin position="319"/>
        <end position="355"/>
    </location>
</feature>
<keyword evidence="3" id="KW-0964">Secreted</keyword>
<dbReference type="InterPro" id="IPR051355">
    <property type="entry name" value="Notch/Slit_guidance"/>
</dbReference>
<feature type="disulfide bond" evidence="15">
    <location>
        <begin position="307"/>
        <end position="316"/>
    </location>
</feature>
<comment type="caution">
    <text evidence="15">Lacks conserved residue(s) required for the propagation of feature annotation.</text>
</comment>
<dbReference type="PROSITE" id="PS50853">
    <property type="entry name" value="FN3"/>
    <property type="match status" value="3"/>
</dbReference>
<dbReference type="EMBL" id="JBBHLL010000314">
    <property type="protein sequence ID" value="KAK7806100.1"/>
    <property type="molecule type" value="Genomic_DNA"/>
</dbReference>
<dbReference type="SMART" id="SM00179">
    <property type="entry name" value="EGF_CA"/>
    <property type="match status" value="11"/>
</dbReference>
<dbReference type="Gene3D" id="2.10.25.10">
    <property type="entry name" value="Laminin"/>
    <property type="match status" value="12"/>
</dbReference>
<dbReference type="Pfam" id="PF00008">
    <property type="entry name" value="EGF"/>
    <property type="match status" value="10"/>
</dbReference>
<dbReference type="InterPro" id="IPR035976">
    <property type="entry name" value="Sushi/SCR/CCP_sf"/>
</dbReference>
<dbReference type="FunFam" id="2.60.40.10:FF:000633">
    <property type="entry name" value="Sushi, nidogen and EGF like domains 1"/>
    <property type="match status" value="1"/>
</dbReference>
<dbReference type="FunFam" id="2.10.25.10:FF:000255">
    <property type="entry name" value="Sushi, nidogen and EGF-like domains 1"/>
    <property type="match status" value="1"/>
</dbReference>
<feature type="domain" description="EGF-like" evidence="17">
    <location>
        <begin position="673"/>
        <end position="709"/>
    </location>
</feature>
<keyword evidence="13" id="KW-0325">Glycoprotein</keyword>
<feature type="domain" description="EGF-like" evidence="17">
    <location>
        <begin position="711"/>
        <end position="747"/>
    </location>
</feature>
<feature type="disulfide bond" evidence="15">
    <location>
        <begin position="345"/>
        <end position="354"/>
    </location>
</feature>
<evidence type="ECO:0000259" key="18">
    <source>
        <dbReference type="PROSITE" id="PS50853"/>
    </source>
</evidence>
<dbReference type="PROSITE" id="PS01187">
    <property type="entry name" value="EGF_CA"/>
    <property type="match status" value="1"/>
</dbReference>
<evidence type="ECO:0000256" key="16">
    <source>
        <dbReference type="SAM" id="MobiDB-lite"/>
    </source>
</evidence>
<keyword evidence="11" id="KW-0106">Calcium</keyword>
<keyword evidence="5 15" id="KW-0245">EGF-like domain</keyword>
<dbReference type="PROSITE" id="PS00022">
    <property type="entry name" value="EGF_1"/>
    <property type="match status" value="12"/>
</dbReference>
<gene>
    <name evidence="20" type="ORF">U0070_000027</name>
</gene>
<evidence type="ECO:0000256" key="13">
    <source>
        <dbReference type="ARBA" id="ARBA00023180"/>
    </source>
</evidence>
<feature type="domain" description="EGF-like" evidence="17">
    <location>
        <begin position="361"/>
        <end position="397"/>
    </location>
</feature>
<evidence type="ECO:0000256" key="14">
    <source>
        <dbReference type="ARBA" id="ARBA00072259"/>
    </source>
</evidence>
<feature type="domain" description="EGF-like" evidence="17">
    <location>
        <begin position="1145"/>
        <end position="1181"/>
    </location>
</feature>
<dbReference type="SUPFAM" id="SSF57184">
    <property type="entry name" value="Growth factor receptor domain"/>
    <property type="match status" value="1"/>
</dbReference>
<feature type="region of interest" description="Disordered" evidence="16">
    <location>
        <begin position="1103"/>
        <end position="1125"/>
    </location>
</feature>
<evidence type="ECO:0000313" key="20">
    <source>
        <dbReference type="EMBL" id="KAK7806100.1"/>
    </source>
</evidence>
<dbReference type="GO" id="GO:0007411">
    <property type="term" value="P:axon guidance"/>
    <property type="evidence" value="ECO:0007669"/>
    <property type="project" value="TreeGrafter"/>
</dbReference>
<feature type="domain" description="EGF-like" evidence="17">
    <location>
        <begin position="551"/>
        <end position="587"/>
    </location>
</feature>
<dbReference type="SUPFAM" id="SSF57196">
    <property type="entry name" value="EGF/Laminin"/>
    <property type="match status" value="9"/>
</dbReference>
<proteinExistence type="predicted"/>
<feature type="domain" description="Fibronectin type-III" evidence="18">
    <location>
        <begin position="845"/>
        <end position="943"/>
    </location>
</feature>
<dbReference type="PRINTS" id="PR00010">
    <property type="entry name" value="EGFBLOOD"/>
</dbReference>
<dbReference type="InterPro" id="IPR013032">
    <property type="entry name" value="EGF-like_CS"/>
</dbReference>
<dbReference type="Proteomes" id="UP001488838">
    <property type="component" value="Unassembled WGS sequence"/>
</dbReference>
<keyword evidence="9" id="KW-0677">Repeat</keyword>
<keyword evidence="7" id="KW-0768">Sushi</keyword>
<dbReference type="InterPro" id="IPR003886">
    <property type="entry name" value="NIDO_dom"/>
</dbReference>
<dbReference type="Pfam" id="PF06119">
    <property type="entry name" value="NIDO"/>
    <property type="match status" value="1"/>
</dbReference>
<feature type="domain" description="Fibronectin type-III" evidence="18">
    <location>
        <begin position="746"/>
        <end position="844"/>
    </location>
</feature>
<feature type="domain" description="EGF-like" evidence="17">
    <location>
        <begin position="473"/>
        <end position="509"/>
    </location>
</feature>
<dbReference type="SMART" id="SM00539">
    <property type="entry name" value="NIDO"/>
    <property type="match status" value="1"/>
</dbReference>